<dbReference type="SUPFAM" id="SSF53955">
    <property type="entry name" value="Lysozyme-like"/>
    <property type="match status" value="1"/>
</dbReference>
<dbReference type="Gene3D" id="1.10.287.1060">
    <property type="entry name" value="ESAT-6-like"/>
    <property type="match status" value="1"/>
</dbReference>
<dbReference type="InterPro" id="IPR036689">
    <property type="entry name" value="ESAT-6-like_sf"/>
</dbReference>
<feature type="domain" description="Transglycosylase SLT" evidence="2">
    <location>
        <begin position="353"/>
        <end position="430"/>
    </location>
</feature>
<proteinExistence type="predicted"/>
<dbReference type="EMBL" id="SMKO01000009">
    <property type="protein sequence ID" value="TDD11250.1"/>
    <property type="molecule type" value="Genomic_DNA"/>
</dbReference>
<sequence>MRDRGQVGVRGLRGVGGPGTGRARLRERVRVGGDGEGSGRPATGRRAGGQDPGRTPGGGGAHSRRRRAHGRRRRRRRGPAVSALDDVRAAPGGGELADLAARVIGAPETITAAAGAWRTAAGTAGEHTGALRDAVSDVDEAWQGAGADAFTGYMGRLAGCGERYQQALRDCAGHLDTAASTLSSAETLALEICQGYASAAAEVRGRMPPPTEEQVAQSMQPALGEARTALQKLVTDTGKTLDDLAGKLQNALGTIPDVAKELPEPDAQPFAPAPGRRLDWSPAEVKPPATELASSPGSKGGSGGSSGYGGFGGYGPSGPPPPGGGPAPQGQVADWINQAITILRARGVPLEKMNPNDIWMIIKHESGGNPHAINNWDSNAAKGTPSKGLMQTIDPTFHAHKLPGHGNIYNPVDNIIAGVRYAIDRYGSVSNVPGVVGMKTGSGYRGY</sequence>
<feature type="region of interest" description="Disordered" evidence="1">
    <location>
        <begin position="1"/>
        <end position="91"/>
    </location>
</feature>
<dbReference type="Pfam" id="PF01464">
    <property type="entry name" value="SLT"/>
    <property type="match status" value="1"/>
</dbReference>
<organism evidence="3 4">
    <name type="scientific">Nonomuraea deserti</name>
    <dbReference type="NCBI Taxonomy" id="1848322"/>
    <lineage>
        <taxon>Bacteria</taxon>
        <taxon>Bacillati</taxon>
        <taxon>Actinomycetota</taxon>
        <taxon>Actinomycetes</taxon>
        <taxon>Streptosporangiales</taxon>
        <taxon>Streptosporangiaceae</taxon>
        <taxon>Nonomuraea</taxon>
    </lineage>
</organism>
<dbReference type="Pfam" id="PF06013">
    <property type="entry name" value="WXG100"/>
    <property type="match status" value="1"/>
</dbReference>
<dbReference type="Gene3D" id="1.10.530.10">
    <property type="match status" value="1"/>
</dbReference>
<accession>A0A4R4WCV2</accession>
<feature type="compositionally biased region" description="Basic residues" evidence="1">
    <location>
        <begin position="62"/>
        <end position="78"/>
    </location>
</feature>
<feature type="compositionally biased region" description="Gly residues" evidence="1">
    <location>
        <begin position="298"/>
        <end position="316"/>
    </location>
</feature>
<evidence type="ECO:0000256" key="1">
    <source>
        <dbReference type="SAM" id="MobiDB-lite"/>
    </source>
</evidence>
<dbReference type="SUPFAM" id="SSF140453">
    <property type="entry name" value="EsxAB dimer-like"/>
    <property type="match status" value="1"/>
</dbReference>
<feature type="compositionally biased region" description="Basic and acidic residues" evidence="1">
    <location>
        <begin position="24"/>
        <end position="33"/>
    </location>
</feature>
<feature type="region of interest" description="Disordered" evidence="1">
    <location>
        <begin position="260"/>
        <end position="331"/>
    </location>
</feature>
<comment type="caution">
    <text evidence="3">The sequence shown here is derived from an EMBL/GenBank/DDBJ whole genome shotgun (WGS) entry which is preliminary data.</text>
</comment>
<gene>
    <name evidence="3" type="ORF">E1292_06215</name>
</gene>
<dbReference type="PANTHER" id="PTHR21525:SF9">
    <property type="entry name" value="CHANNEL_COLICIN DOMAIN-CONTAINING PROTEIN"/>
    <property type="match status" value="1"/>
</dbReference>
<dbReference type="PANTHER" id="PTHR21525">
    <property type="entry name" value="MOTILE SPERM PROTEIN"/>
    <property type="match status" value="1"/>
</dbReference>
<keyword evidence="4" id="KW-1185">Reference proteome</keyword>
<protein>
    <submittedName>
        <fullName evidence="3">Lytic transglycosylase</fullName>
    </submittedName>
</protein>
<reference evidence="3 4" key="1">
    <citation type="submission" date="2019-03" db="EMBL/GenBank/DDBJ databases">
        <title>Draft genome sequences of novel Actinobacteria.</title>
        <authorList>
            <person name="Sahin N."/>
            <person name="Ay H."/>
            <person name="Saygin H."/>
        </authorList>
    </citation>
    <scope>NUCLEOTIDE SEQUENCE [LARGE SCALE GENOMIC DNA]</scope>
    <source>
        <strain evidence="3 4">KC310</strain>
    </source>
</reference>
<evidence type="ECO:0000313" key="4">
    <source>
        <dbReference type="Proteomes" id="UP000295258"/>
    </source>
</evidence>
<feature type="compositionally biased region" description="Low complexity" evidence="1">
    <location>
        <begin position="1"/>
        <end position="10"/>
    </location>
</feature>
<feature type="compositionally biased region" description="Gly residues" evidence="1">
    <location>
        <begin position="46"/>
        <end position="61"/>
    </location>
</feature>
<dbReference type="CDD" id="cd13402">
    <property type="entry name" value="LT_TF-like"/>
    <property type="match status" value="1"/>
</dbReference>
<evidence type="ECO:0000259" key="2">
    <source>
        <dbReference type="Pfam" id="PF01464"/>
    </source>
</evidence>
<name>A0A4R4WCV2_9ACTN</name>
<dbReference type="InterPro" id="IPR008258">
    <property type="entry name" value="Transglycosylase_SLT_dom_1"/>
</dbReference>
<dbReference type="InterPro" id="IPR023346">
    <property type="entry name" value="Lysozyme-like_dom_sf"/>
</dbReference>
<evidence type="ECO:0000313" key="3">
    <source>
        <dbReference type="EMBL" id="TDD11250.1"/>
    </source>
</evidence>
<dbReference type="InterPro" id="IPR010310">
    <property type="entry name" value="T7SS_ESAT-6-like"/>
</dbReference>
<feature type="compositionally biased region" description="Gly residues" evidence="1">
    <location>
        <begin position="11"/>
        <end position="20"/>
    </location>
</feature>
<dbReference type="Proteomes" id="UP000295258">
    <property type="component" value="Unassembled WGS sequence"/>
</dbReference>
<dbReference type="AlphaFoldDB" id="A0A4R4WCV2"/>